<dbReference type="Proteomes" id="UP000219285">
    <property type="component" value="Chromosome"/>
</dbReference>
<reference evidence="1 2" key="2">
    <citation type="submission" date="2020-04" db="EMBL/GenBank/DDBJ databases">
        <title>Complete genome sequence of Alteromonas pelagimontana 5.12T.</title>
        <authorList>
            <person name="Sinha R.K."/>
            <person name="Krishnan K.P."/>
            <person name="Kurian J.P."/>
        </authorList>
    </citation>
    <scope>NUCLEOTIDE SEQUENCE [LARGE SCALE GENOMIC DNA]</scope>
    <source>
        <strain evidence="1 2">5.12</strain>
    </source>
</reference>
<keyword evidence="2" id="KW-1185">Reference proteome</keyword>
<name>A0A6M4MGB1_9ALTE</name>
<organism evidence="1 2">
    <name type="scientific">Alteromonas pelagimontana</name>
    <dbReference type="NCBI Taxonomy" id="1858656"/>
    <lineage>
        <taxon>Bacteria</taxon>
        <taxon>Pseudomonadati</taxon>
        <taxon>Pseudomonadota</taxon>
        <taxon>Gammaproteobacteria</taxon>
        <taxon>Alteromonadales</taxon>
        <taxon>Alteromonadaceae</taxon>
        <taxon>Alteromonas/Salinimonas group</taxon>
        <taxon>Alteromonas</taxon>
    </lineage>
</organism>
<dbReference type="KEGG" id="apel:CA267_010860"/>
<protein>
    <submittedName>
        <fullName evidence="1">Uncharacterized protein</fullName>
    </submittedName>
</protein>
<sequence>MCSAFTNSFLGLYYEALISYYFYVYKPKCVCECTKSDVKAEAKNSRISSLERVDDCGLLVTAKSVENFKSLKVNESIKFWIKKESDIFPDINRYFVILYDSNKGNLCHDTSIMGANGYQSVFPIYEDPENNYILASRSSFLSAMDGRTYASNNDMTGNVRKIEVINNRIYAFGKWEAIKSLIIEIVKHED</sequence>
<gene>
    <name evidence="1" type="ORF">CA267_010860</name>
</gene>
<dbReference type="AlphaFoldDB" id="A0A6M4MGB1"/>
<accession>A0A6M4MGB1</accession>
<evidence type="ECO:0000313" key="1">
    <source>
        <dbReference type="EMBL" id="QJR81246.1"/>
    </source>
</evidence>
<evidence type="ECO:0000313" key="2">
    <source>
        <dbReference type="Proteomes" id="UP000219285"/>
    </source>
</evidence>
<proteinExistence type="predicted"/>
<reference evidence="2" key="1">
    <citation type="submission" date="2014-12" db="EMBL/GenBank/DDBJ databases">
        <title>Complete genome sequence of a multi-drug resistant Klebsiella pneumoniae.</title>
        <authorList>
            <person name="Hua X."/>
            <person name="Chen Q."/>
            <person name="Li X."/>
            <person name="Feng Y."/>
            <person name="Ruan Z."/>
            <person name="Yu Y."/>
        </authorList>
    </citation>
    <scope>NUCLEOTIDE SEQUENCE [LARGE SCALE GENOMIC DNA]</scope>
    <source>
        <strain evidence="2">5.12</strain>
    </source>
</reference>
<dbReference type="RefSeq" id="WP_075607463.1">
    <property type="nucleotide sequence ID" value="NZ_CP052766.1"/>
</dbReference>
<dbReference type="EMBL" id="CP052766">
    <property type="protein sequence ID" value="QJR81246.1"/>
    <property type="molecule type" value="Genomic_DNA"/>
</dbReference>